<protein>
    <recommendedName>
        <fullName evidence="4">Transmembrane protein</fullName>
    </recommendedName>
</protein>
<keyword evidence="1" id="KW-0472">Membrane</keyword>
<feature type="transmembrane region" description="Helical" evidence="1">
    <location>
        <begin position="75"/>
        <end position="99"/>
    </location>
</feature>
<comment type="caution">
    <text evidence="2">The sequence shown here is derived from an EMBL/GenBank/DDBJ whole genome shotgun (WGS) entry which is preliminary data.</text>
</comment>
<evidence type="ECO:0000313" key="2">
    <source>
        <dbReference type="EMBL" id="GGB06861.1"/>
    </source>
</evidence>
<keyword evidence="3" id="KW-1185">Reference proteome</keyword>
<feature type="transmembrane region" description="Helical" evidence="1">
    <location>
        <begin position="42"/>
        <end position="63"/>
    </location>
</feature>
<proteinExistence type="predicted"/>
<name>A0A916SM10_9MICO</name>
<sequence>MSQSPTRSPASTYPSIPDAIAGTVDDESDSAELRRILFSGTVWFAAAVISAGIPLSGLLAAGWRPADLPLPADLVWWGGAAIALIGVAGLGWAGCPVLAWDAATALKQKRLCIRGGMVLFLLGTVAASVAVLAVPA</sequence>
<dbReference type="EMBL" id="BMGB01000001">
    <property type="protein sequence ID" value="GGB06861.1"/>
    <property type="molecule type" value="Genomic_DNA"/>
</dbReference>
<feature type="transmembrane region" description="Helical" evidence="1">
    <location>
        <begin position="111"/>
        <end position="134"/>
    </location>
</feature>
<dbReference type="Proteomes" id="UP000606922">
    <property type="component" value="Unassembled WGS sequence"/>
</dbReference>
<accession>A0A916SM10</accession>
<keyword evidence="1" id="KW-0812">Transmembrane</keyword>
<gene>
    <name evidence="2" type="ORF">GCM10010979_21760</name>
</gene>
<keyword evidence="1" id="KW-1133">Transmembrane helix</keyword>
<dbReference type="AlphaFoldDB" id="A0A916SM10"/>
<evidence type="ECO:0000256" key="1">
    <source>
        <dbReference type="SAM" id="Phobius"/>
    </source>
</evidence>
<evidence type="ECO:0000313" key="3">
    <source>
        <dbReference type="Proteomes" id="UP000606922"/>
    </source>
</evidence>
<evidence type="ECO:0008006" key="4">
    <source>
        <dbReference type="Google" id="ProtNLM"/>
    </source>
</evidence>
<reference evidence="2" key="2">
    <citation type="submission" date="2020-09" db="EMBL/GenBank/DDBJ databases">
        <authorList>
            <person name="Sun Q."/>
            <person name="Zhou Y."/>
        </authorList>
    </citation>
    <scope>NUCLEOTIDE SEQUENCE</scope>
    <source>
        <strain evidence="2">CGMCC 1.12813</strain>
    </source>
</reference>
<reference evidence="2" key="1">
    <citation type="journal article" date="2014" name="Int. J. Syst. Evol. Microbiol.">
        <title>Complete genome sequence of Corynebacterium casei LMG S-19264T (=DSM 44701T), isolated from a smear-ripened cheese.</title>
        <authorList>
            <consortium name="US DOE Joint Genome Institute (JGI-PGF)"/>
            <person name="Walter F."/>
            <person name="Albersmeier A."/>
            <person name="Kalinowski J."/>
            <person name="Ruckert C."/>
        </authorList>
    </citation>
    <scope>NUCLEOTIDE SEQUENCE</scope>
    <source>
        <strain evidence="2">CGMCC 1.12813</strain>
    </source>
</reference>
<dbReference type="RefSeq" id="WP_188510624.1">
    <property type="nucleotide sequence ID" value="NZ_BMGB01000001.1"/>
</dbReference>
<organism evidence="2 3">
    <name type="scientific">Conyzicola nivalis</name>
    <dbReference type="NCBI Taxonomy" id="1477021"/>
    <lineage>
        <taxon>Bacteria</taxon>
        <taxon>Bacillati</taxon>
        <taxon>Actinomycetota</taxon>
        <taxon>Actinomycetes</taxon>
        <taxon>Micrococcales</taxon>
        <taxon>Microbacteriaceae</taxon>
        <taxon>Conyzicola</taxon>
    </lineage>
</organism>